<reference evidence="2" key="1">
    <citation type="submission" date="2017-09" db="EMBL/GenBank/DDBJ databases">
        <title>Depth-based differentiation of microbial function through sediment-hosted aquifers and enrichment of novel symbionts in the deep terrestrial subsurface.</title>
        <authorList>
            <person name="Probst A.J."/>
            <person name="Ladd B."/>
            <person name="Jarett J.K."/>
            <person name="Geller-Mcgrath D.E."/>
            <person name="Sieber C.M.K."/>
            <person name="Emerson J.B."/>
            <person name="Anantharaman K."/>
            <person name="Thomas B.C."/>
            <person name="Malmstrom R."/>
            <person name="Stieglmeier M."/>
            <person name="Klingl A."/>
            <person name="Woyke T."/>
            <person name="Ryan C.M."/>
            <person name="Banfield J.F."/>
        </authorList>
    </citation>
    <scope>NUCLEOTIDE SEQUENCE [LARGE SCALE GENOMIC DNA]</scope>
</reference>
<comment type="caution">
    <text evidence="1">The sequence shown here is derived from an EMBL/GenBank/DDBJ whole genome shotgun (WGS) entry which is preliminary data.</text>
</comment>
<evidence type="ECO:0000313" key="1">
    <source>
        <dbReference type="EMBL" id="PJC56002.1"/>
    </source>
</evidence>
<organism evidence="1 2">
    <name type="scientific">Candidatus Kaiserbacteria bacterium CG_4_9_14_0_2_um_filter_41_32</name>
    <dbReference type="NCBI Taxonomy" id="1974601"/>
    <lineage>
        <taxon>Bacteria</taxon>
        <taxon>Candidatus Kaiseribacteriota</taxon>
    </lineage>
</organism>
<evidence type="ECO:0000313" key="2">
    <source>
        <dbReference type="Proteomes" id="UP000230391"/>
    </source>
</evidence>
<dbReference type="AlphaFoldDB" id="A0A2M8FEI1"/>
<gene>
    <name evidence="1" type="ORF">CO026_02675</name>
</gene>
<proteinExistence type="predicted"/>
<dbReference type="Proteomes" id="UP000230391">
    <property type="component" value="Unassembled WGS sequence"/>
</dbReference>
<accession>A0A2M8FEI1</accession>
<protein>
    <submittedName>
        <fullName evidence="1">Uncharacterized protein</fullName>
    </submittedName>
</protein>
<sequence>MEEIMSRGICVRESLSKLKLFEADFSKKNLIEKRPGIRPVVVFHSKQFTWCLPCKSPGGFGLFQTGWGLQTELPPSAAKPPVLPVPLKWELAKESNRGATRSC</sequence>
<dbReference type="EMBL" id="PFRD01000096">
    <property type="protein sequence ID" value="PJC56002.1"/>
    <property type="molecule type" value="Genomic_DNA"/>
</dbReference>
<name>A0A2M8FEI1_9BACT</name>